<name>A0A1M5Z9Q3_9CLOT</name>
<dbReference type="Proteomes" id="UP000184241">
    <property type="component" value="Unassembled WGS sequence"/>
</dbReference>
<sequence>MNTERVENLSHILKRLNTEGATEEVRGEALKIVKEITPMELSVAEQNLIEEGMKPEDLRGLCEIHMEVLKDELEKLKTKIYPGHVVNTMVEEHDVILGFLTELEELNKAIQGFKDYDSTKEEFAKIITLADNILDAENHHQREENVLFLEMEKEGITGPTRIMKMEHEDLRAKKRRLKSLGENIKYINFEAFKADLDETAKYIIFNLRDHIFKENYILYPSALEAIKDEARWTNMKEKCDEVGYCGFTPNF</sequence>
<dbReference type="RefSeq" id="WP_073020131.1">
    <property type="nucleotide sequence ID" value="NZ_FQXU01000008.1"/>
</dbReference>
<gene>
    <name evidence="3" type="ORF">SAMN02745941_02669</name>
</gene>
<dbReference type="PANTHER" id="PTHR39966:SF3">
    <property type="entry name" value="DUF438 DOMAIN-CONTAINING PROTEIN"/>
    <property type="match status" value="1"/>
</dbReference>
<evidence type="ECO:0000259" key="2">
    <source>
        <dbReference type="Pfam" id="PF04282"/>
    </source>
</evidence>
<organism evidence="3 4">
    <name type="scientific">Clostridium intestinale DSM 6191</name>
    <dbReference type="NCBI Taxonomy" id="1121320"/>
    <lineage>
        <taxon>Bacteria</taxon>
        <taxon>Bacillati</taxon>
        <taxon>Bacillota</taxon>
        <taxon>Clostridia</taxon>
        <taxon>Eubacteriales</taxon>
        <taxon>Clostridiaceae</taxon>
        <taxon>Clostridium</taxon>
    </lineage>
</organism>
<evidence type="ECO:0000313" key="4">
    <source>
        <dbReference type="Proteomes" id="UP000184241"/>
    </source>
</evidence>
<dbReference type="InterPro" id="IPR007380">
    <property type="entry name" value="DUF438"/>
</dbReference>
<dbReference type="PANTHER" id="PTHR39966">
    <property type="entry name" value="BLL2471 PROTEIN-RELATED"/>
    <property type="match status" value="1"/>
</dbReference>
<dbReference type="InterPro" id="IPR012312">
    <property type="entry name" value="Hemerythrin-like"/>
</dbReference>
<evidence type="ECO:0000313" key="3">
    <source>
        <dbReference type="EMBL" id="SHI20922.1"/>
    </source>
</evidence>
<evidence type="ECO:0000259" key="1">
    <source>
        <dbReference type="Pfam" id="PF01814"/>
    </source>
</evidence>
<dbReference type="GO" id="GO:0005886">
    <property type="term" value="C:plasma membrane"/>
    <property type="evidence" value="ECO:0007669"/>
    <property type="project" value="TreeGrafter"/>
</dbReference>
<protein>
    <recommendedName>
        <fullName evidence="5">Regulator of cell morphogenesis and NO signaling</fullName>
    </recommendedName>
</protein>
<feature type="domain" description="Hemerythrin-like" evidence="1">
    <location>
        <begin position="85"/>
        <end position="220"/>
    </location>
</feature>
<dbReference type="Pfam" id="PF04282">
    <property type="entry name" value="DUF438"/>
    <property type="match status" value="1"/>
</dbReference>
<dbReference type="Pfam" id="PF01814">
    <property type="entry name" value="Hemerythrin"/>
    <property type="match status" value="1"/>
</dbReference>
<dbReference type="AlphaFoldDB" id="A0A1M5Z9Q3"/>
<evidence type="ECO:0008006" key="5">
    <source>
        <dbReference type="Google" id="ProtNLM"/>
    </source>
</evidence>
<feature type="domain" description="DUF438" evidence="2">
    <location>
        <begin position="9"/>
        <end position="74"/>
    </location>
</feature>
<dbReference type="Gene3D" id="1.20.120.520">
    <property type="entry name" value="nmb1532 protein domain like"/>
    <property type="match status" value="1"/>
</dbReference>
<proteinExistence type="predicted"/>
<reference evidence="3 4" key="1">
    <citation type="submission" date="2016-11" db="EMBL/GenBank/DDBJ databases">
        <authorList>
            <person name="Jaros S."/>
            <person name="Januszkiewicz K."/>
            <person name="Wedrychowicz H."/>
        </authorList>
    </citation>
    <scope>NUCLEOTIDE SEQUENCE [LARGE SCALE GENOMIC DNA]</scope>
    <source>
        <strain evidence="3 4">DSM 6191</strain>
    </source>
</reference>
<accession>A0A1M5Z9Q3</accession>
<dbReference type="EMBL" id="FQXU01000008">
    <property type="protein sequence ID" value="SHI20922.1"/>
    <property type="molecule type" value="Genomic_DNA"/>
</dbReference>